<comment type="subcellular location">
    <subcellularLocation>
        <location evidence="1">Cell membrane</location>
        <topology evidence="1">Multi-pass membrane protein</topology>
    </subcellularLocation>
</comment>
<evidence type="ECO:0000256" key="7">
    <source>
        <dbReference type="ARBA" id="ARBA00023136"/>
    </source>
</evidence>
<keyword evidence="10" id="KW-1185">Reference proteome</keyword>
<feature type="transmembrane region" description="Helical" evidence="8">
    <location>
        <begin position="6"/>
        <end position="23"/>
    </location>
</feature>
<dbReference type="Proteomes" id="UP001227126">
    <property type="component" value="Unassembled WGS sequence"/>
</dbReference>
<evidence type="ECO:0000313" key="10">
    <source>
        <dbReference type="Proteomes" id="UP001227126"/>
    </source>
</evidence>
<dbReference type="PANTHER" id="PTHR36838">
    <property type="entry name" value="AUXIN EFFLUX CARRIER FAMILY PROTEIN"/>
    <property type="match status" value="1"/>
</dbReference>
<keyword evidence="7 8" id="KW-0472">Membrane</keyword>
<dbReference type="InterPro" id="IPR004776">
    <property type="entry name" value="Mem_transp_PIN-like"/>
</dbReference>
<feature type="transmembrane region" description="Helical" evidence="8">
    <location>
        <begin position="68"/>
        <end position="89"/>
    </location>
</feature>
<evidence type="ECO:0000256" key="4">
    <source>
        <dbReference type="ARBA" id="ARBA00022475"/>
    </source>
</evidence>
<name>A0ABT7FF85_9RHOB</name>
<keyword evidence="5 8" id="KW-0812">Transmembrane</keyword>
<comment type="similarity">
    <text evidence="2">Belongs to the auxin efflux carrier (TC 2.A.69) family.</text>
</comment>
<dbReference type="Pfam" id="PF03547">
    <property type="entry name" value="Mem_trans"/>
    <property type="match status" value="2"/>
</dbReference>
<comment type="caution">
    <text evidence="9">The sequence shown here is derived from an EMBL/GenBank/DDBJ whole genome shotgun (WGS) entry which is preliminary data.</text>
</comment>
<evidence type="ECO:0000313" key="9">
    <source>
        <dbReference type="EMBL" id="MDK3073801.1"/>
    </source>
</evidence>
<keyword evidence="4" id="KW-1003">Cell membrane</keyword>
<proteinExistence type="inferred from homology"/>
<dbReference type="InterPro" id="IPR038770">
    <property type="entry name" value="Na+/solute_symporter_sf"/>
</dbReference>
<feature type="transmembrane region" description="Helical" evidence="8">
    <location>
        <begin position="171"/>
        <end position="191"/>
    </location>
</feature>
<reference evidence="9 10" key="1">
    <citation type="submission" date="2023-05" db="EMBL/GenBank/DDBJ databases">
        <title>Sedimentitalea sp. nov. JM2-8.</title>
        <authorList>
            <person name="Huang J."/>
        </authorList>
    </citation>
    <scope>NUCLEOTIDE SEQUENCE [LARGE SCALE GENOMIC DNA]</scope>
    <source>
        <strain evidence="9 10">JM2-8</strain>
    </source>
</reference>
<dbReference type="PANTHER" id="PTHR36838:SF3">
    <property type="entry name" value="TRANSPORTER AUXIN EFFLUX CARRIER EC FAMILY"/>
    <property type="match status" value="1"/>
</dbReference>
<evidence type="ECO:0000256" key="8">
    <source>
        <dbReference type="SAM" id="Phobius"/>
    </source>
</evidence>
<feature type="transmembrane region" description="Helical" evidence="8">
    <location>
        <begin position="229"/>
        <end position="248"/>
    </location>
</feature>
<evidence type="ECO:0000256" key="1">
    <source>
        <dbReference type="ARBA" id="ARBA00004651"/>
    </source>
</evidence>
<feature type="transmembrane region" description="Helical" evidence="8">
    <location>
        <begin position="197"/>
        <end position="217"/>
    </location>
</feature>
<feature type="transmembrane region" description="Helical" evidence="8">
    <location>
        <begin position="286"/>
        <end position="306"/>
    </location>
</feature>
<evidence type="ECO:0000256" key="3">
    <source>
        <dbReference type="ARBA" id="ARBA00022448"/>
    </source>
</evidence>
<accession>A0ABT7FF85</accession>
<keyword evidence="6 8" id="KW-1133">Transmembrane helix</keyword>
<feature type="transmembrane region" description="Helical" evidence="8">
    <location>
        <begin position="127"/>
        <end position="150"/>
    </location>
</feature>
<keyword evidence="3" id="KW-0813">Transport</keyword>
<evidence type="ECO:0000256" key="6">
    <source>
        <dbReference type="ARBA" id="ARBA00022989"/>
    </source>
</evidence>
<dbReference type="EMBL" id="JASNJE010000013">
    <property type="protein sequence ID" value="MDK3073801.1"/>
    <property type="molecule type" value="Genomic_DNA"/>
</dbReference>
<gene>
    <name evidence="9" type="ORF">QO034_11815</name>
</gene>
<protein>
    <submittedName>
        <fullName evidence="9">AEC family transporter</fullName>
    </submittedName>
</protein>
<dbReference type="RefSeq" id="WP_284485740.1">
    <property type="nucleotide sequence ID" value="NZ_JASNJE010000013.1"/>
</dbReference>
<evidence type="ECO:0000256" key="2">
    <source>
        <dbReference type="ARBA" id="ARBA00010145"/>
    </source>
</evidence>
<dbReference type="Gene3D" id="1.20.1530.20">
    <property type="match status" value="2"/>
</dbReference>
<evidence type="ECO:0000256" key="5">
    <source>
        <dbReference type="ARBA" id="ARBA00022692"/>
    </source>
</evidence>
<feature type="transmembrane region" description="Helical" evidence="8">
    <location>
        <begin position="260"/>
        <end position="279"/>
    </location>
</feature>
<sequence>MFQTLIDVILPVFLVIGAGYAATRTRFFNDLQIDALMRFTQQFAIPCLLFRAIAHIDLSAGFDPRLLASFYTGAALCFLLGIAGGRLFFRRDWEDCIAIGFCCLFSNSVLLGLPITERAYGPDSLTGNYAIIAFHAPFCYALGITSMEIVRNRGAGGLGTLRATFSAMFRNVLILGIGLGFIFNVTGLPIPGVIDDALGLIIRAALPCALFALGGLLVQYRPEGDLRTIAYVCMISLMIHPALVWAFGKSLSLQQDLFRSAILNASMAPGVNAYIFANMYGRAKRVAASSVLIATGSSVFTIWMWLTLLN</sequence>
<organism evidence="9 10">
    <name type="scientific">Sedimentitalea xiamensis</name>
    <dbReference type="NCBI Taxonomy" id="3050037"/>
    <lineage>
        <taxon>Bacteria</taxon>
        <taxon>Pseudomonadati</taxon>
        <taxon>Pseudomonadota</taxon>
        <taxon>Alphaproteobacteria</taxon>
        <taxon>Rhodobacterales</taxon>
        <taxon>Paracoccaceae</taxon>
        <taxon>Sedimentitalea</taxon>
    </lineage>
</organism>
<feature type="transmembrane region" description="Helical" evidence="8">
    <location>
        <begin position="96"/>
        <end position="115"/>
    </location>
</feature>